<dbReference type="InterPro" id="IPR036397">
    <property type="entry name" value="RNaseH_sf"/>
</dbReference>
<evidence type="ECO:0000313" key="2">
    <source>
        <dbReference type="Proteomes" id="UP000765509"/>
    </source>
</evidence>
<sequence>MENSQQEVDAGEPGCQPLFGPTVSHDMGSHLCHQAILSGNIGRMPHLCQNHLQAYCPSLRPFSNHMETAPWIQGRHCLIFMEDNAPILSCQWQQQNQLNKINWPSHSPDLNPIKNIWKLMEVMIAKLYQPQNVSELQQSIQATWDDVPQTTLDDLLLSMHQQMQMVIDQQGGPTS</sequence>
<organism evidence="1 2">
    <name type="scientific">Austropuccinia psidii MF-1</name>
    <dbReference type="NCBI Taxonomy" id="1389203"/>
    <lineage>
        <taxon>Eukaryota</taxon>
        <taxon>Fungi</taxon>
        <taxon>Dikarya</taxon>
        <taxon>Basidiomycota</taxon>
        <taxon>Pucciniomycotina</taxon>
        <taxon>Pucciniomycetes</taxon>
        <taxon>Pucciniales</taxon>
        <taxon>Sphaerophragmiaceae</taxon>
        <taxon>Austropuccinia</taxon>
    </lineage>
</organism>
<evidence type="ECO:0000313" key="1">
    <source>
        <dbReference type="EMBL" id="MBW0461816.1"/>
    </source>
</evidence>
<gene>
    <name evidence="1" type="ORF">O181_001531</name>
</gene>
<protein>
    <recommendedName>
        <fullName evidence="3">Tc1-like transposase DDE domain-containing protein</fullName>
    </recommendedName>
</protein>
<dbReference type="OrthoDB" id="3478007at2759"/>
<dbReference type="Proteomes" id="UP000765509">
    <property type="component" value="Unassembled WGS sequence"/>
</dbReference>
<dbReference type="GO" id="GO:0003676">
    <property type="term" value="F:nucleic acid binding"/>
    <property type="evidence" value="ECO:0007669"/>
    <property type="project" value="InterPro"/>
</dbReference>
<dbReference type="Gene3D" id="3.30.420.10">
    <property type="entry name" value="Ribonuclease H-like superfamily/Ribonuclease H"/>
    <property type="match status" value="1"/>
</dbReference>
<dbReference type="AlphaFoldDB" id="A0A9Q3GCH6"/>
<proteinExistence type="predicted"/>
<evidence type="ECO:0008006" key="3">
    <source>
        <dbReference type="Google" id="ProtNLM"/>
    </source>
</evidence>
<comment type="caution">
    <text evidence="1">The sequence shown here is derived from an EMBL/GenBank/DDBJ whole genome shotgun (WGS) entry which is preliminary data.</text>
</comment>
<name>A0A9Q3GCH6_9BASI</name>
<dbReference type="EMBL" id="AVOT02000227">
    <property type="protein sequence ID" value="MBW0461816.1"/>
    <property type="molecule type" value="Genomic_DNA"/>
</dbReference>
<keyword evidence="2" id="KW-1185">Reference proteome</keyword>
<accession>A0A9Q3GCH6</accession>
<reference evidence="1" key="1">
    <citation type="submission" date="2021-03" db="EMBL/GenBank/DDBJ databases">
        <title>Draft genome sequence of rust myrtle Austropuccinia psidii MF-1, a brazilian biotype.</title>
        <authorList>
            <person name="Quecine M.C."/>
            <person name="Pachon D.M.R."/>
            <person name="Bonatelli M.L."/>
            <person name="Correr F.H."/>
            <person name="Franceschini L.M."/>
            <person name="Leite T.F."/>
            <person name="Margarido G.R.A."/>
            <person name="Almeida C.A."/>
            <person name="Ferrarezi J.A."/>
            <person name="Labate C.A."/>
        </authorList>
    </citation>
    <scope>NUCLEOTIDE SEQUENCE</scope>
    <source>
        <strain evidence="1">MF-1</strain>
    </source>
</reference>